<dbReference type="GO" id="GO:0035556">
    <property type="term" value="P:intracellular signal transduction"/>
    <property type="evidence" value="ECO:0007669"/>
    <property type="project" value="InterPro"/>
</dbReference>
<name>A0A1H1P815_9BRAD</name>
<dbReference type="SUPFAM" id="SSF55073">
    <property type="entry name" value="Nucleotide cyclase"/>
    <property type="match status" value="1"/>
</dbReference>
<dbReference type="AlphaFoldDB" id="A0A1H1P815"/>
<dbReference type="SMART" id="SM00044">
    <property type="entry name" value="CYCc"/>
    <property type="match status" value="1"/>
</dbReference>
<keyword evidence="3" id="KW-1185">Reference proteome</keyword>
<dbReference type="PROSITE" id="PS50125">
    <property type="entry name" value="GUANYLATE_CYCLASE_2"/>
    <property type="match status" value="1"/>
</dbReference>
<evidence type="ECO:0000259" key="1">
    <source>
        <dbReference type="PROSITE" id="PS50125"/>
    </source>
</evidence>
<evidence type="ECO:0000313" key="2">
    <source>
        <dbReference type="EMBL" id="SDS07337.1"/>
    </source>
</evidence>
<dbReference type="PANTHER" id="PTHR43081:SF11">
    <property type="entry name" value="BLR2264 PROTEIN"/>
    <property type="match status" value="1"/>
</dbReference>
<dbReference type="Proteomes" id="UP000243904">
    <property type="component" value="Chromosome I"/>
</dbReference>
<feature type="domain" description="Guanylate cyclase" evidence="1">
    <location>
        <begin position="220"/>
        <end position="351"/>
    </location>
</feature>
<dbReference type="InterPro" id="IPR050697">
    <property type="entry name" value="Adenylyl/Guanylyl_Cyclase_3/4"/>
</dbReference>
<accession>A0A1H1P815</accession>
<dbReference type="RefSeq" id="WP_100382223.1">
    <property type="nucleotide sequence ID" value="NZ_LT629750.1"/>
</dbReference>
<dbReference type="CDD" id="cd07302">
    <property type="entry name" value="CHD"/>
    <property type="match status" value="1"/>
</dbReference>
<dbReference type="PANTHER" id="PTHR43081">
    <property type="entry name" value="ADENYLATE CYCLASE, TERMINAL-DIFFERENTIATION SPECIFIC-RELATED"/>
    <property type="match status" value="1"/>
</dbReference>
<reference evidence="3" key="1">
    <citation type="submission" date="2016-10" db="EMBL/GenBank/DDBJ databases">
        <authorList>
            <person name="Varghese N."/>
            <person name="Submissions S."/>
        </authorList>
    </citation>
    <scope>NUCLEOTIDE SEQUENCE [LARGE SCALE GENOMIC DNA]</scope>
    <source>
        <strain evidence="3">GAS369</strain>
    </source>
</reference>
<sequence length="419" mass="46180">MEFTPRLNLMNWLVSQGLTGLPENDMLRGFCERCRAEGLDLSRGLVFIDTLHPIFEGRGFRWNDTETNESDIFEYGSTSAGDAAQNWRRSTFFHMLEHGHDEMQIDLADCASLDFSMIDDLAGKGHRHFVAFVHRFGETGTIGQMDCVYSYWLTRRPDGFSEQGLSALRDLVPLLGLAIKSAAQVDIARTLGRVYLGRDASEQVLRGRISRGVTERINAVLWFSDLRGSTAISENMTPDEIIPFLNDYAQAAIDAIHDAGGDVLKLIGDGVLAMFTGEDMAAARRGALRAEHRFRHNMSTLNARRSAEGRPTTSAYVGLHVGEVFYGNIGSDDRLDFTVVGPAVNEVSRIASMCGSVDREFLASADFRAGLDSAGRGNLVSTGRFALRGIGRAQDLYTLDPVIAADEAAAGRYERYLET</sequence>
<gene>
    <name evidence="2" type="ORF">SAMN05444158_0915</name>
</gene>
<evidence type="ECO:0000313" key="3">
    <source>
        <dbReference type="Proteomes" id="UP000243904"/>
    </source>
</evidence>
<dbReference type="InterPro" id="IPR029787">
    <property type="entry name" value="Nucleotide_cyclase"/>
</dbReference>
<dbReference type="EMBL" id="LT629750">
    <property type="protein sequence ID" value="SDS07337.1"/>
    <property type="molecule type" value="Genomic_DNA"/>
</dbReference>
<proteinExistence type="predicted"/>
<dbReference type="GO" id="GO:0004016">
    <property type="term" value="F:adenylate cyclase activity"/>
    <property type="evidence" value="ECO:0007669"/>
    <property type="project" value="UniProtKB-ARBA"/>
</dbReference>
<dbReference type="Pfam" id="PF00211">
    <property type="entry name" value="Guanylate_cyc"/>
    <property type="match status" value="1"/>
</dbReference>
<protein>
    <submittedName>
        <fullName evidence="2">Adenylate cyclase</fullName>
    </submittedName>
</protein>
<dbReference type="Gene3D" id="3.30.70.1230">
    <property type="entry name" value="Nucleotide cyclase"/>
    <property type="match status" value="1"/>
</dbReference>
<organism evidence="2 3">
    <name type="scientific">Bradyrhizobium canariense</name>
    <dbReference type="NCBI Taxonomy" id="255045"/>
    <lineage>
        <taxon>Bacteria</taxon>
        <taxon>Pseudomonadati</taxon>
        <taxon>Pseudomonadota</taxon>
        <taxon>Alphaproteobacteria</taxon>
        <taxon>Hyphomicrobiales</taxon>
        <taxon>Nitrobacteraceae</taxon>
        <taxon>Bradyrhizobium</taxon>
    </lineage>
</organism>
<dbReference type="GO" id="GO:0006171">
    <property type="term" value="P:cAMP biosynthetic process"/>
    <property type="evidence" value="ECO:0007669"/>
    <property type="project" value="TreeGrafter"/>
</dbReference>
<dbReference type="InterPro" id="IPR001054">
    <property type="entry name" value="A/G_cyclase"/>
</dbReference>